<feature type="compositionally biased region" description="Polar residues" evidence="1">
    <location>
        <begin position="611"/>
        <end position="620"/>
    </location>
</feature>
<dbReference type="OrthoDB" id="6375485at2759"/>
<reference evidence="2 3" key="1">
    <citation type="submission" date="2018-04" db="EMBL/GenBank/DDBJ databases">
        <authorList>
            <person name="Zhang X."/>
            <person name="Yuan J."/>
            <person name="Li F."/>
            <person name="Xiang J."/>
        </authorList>
    </citation>
    <scope>NUCLEOTIDE SEQUENCE [LARGE SCALE GENOMIC DNA]</scope>
    <source>
        <tissue evidence="2">Muscle</tissue>
    </source>
</reference>
<feature type="compositionally biased region" description="Polar residues" evidence="1">
    <location>
        <begin position="821"/>
        <end position="835"/>
    </location>
</feature>
<comment type="caution">
    <text evidence="2">The sequence shown here is derived from an EMBL/GenBank/DDBJ whole genome shotgun (WGS) entry which is preliminary data.</text>
</comment>
<feature type="compositionally biased region" description="Basic and acidic residues" evidence="1">
    <location>
        <begin position="241"/>
        <end position="263"/>
    </location>
</feature>
<feature type="region of interest" description="Disordered" evidence="1">
    <location>
        <begin position="515"/>
        <end position="627"/>
    </location>
</feature>
<feature type="compositionally biased region" description="Basic and acidic residues" evidence="1">
    <location>
        <begin position="25"/>
        <end position="50"/>
    </location>
</feature>
<proteinExistence type="predicted"/>
<dbReference type="Proteomes" id="UP000283509">
    <property type="component" value="Unassembled WGS sequence"/>
</dbReference>
<feature type="non-terminal residue" evidence="2">
    <location>
        <position position="1"/>
    </location>
</feature>
<feature type="region of interest" description="Disordered" evidence="1">
    <location>
        <begin position="191"/>
        <end position="263"/>
    </location>
</feature>
<protein>
    <submittedName>
        <fullName evidence="2">Uncharacterized protein</fullName>
    </submittedName>
</protein>
<feature type="region of interest" description="Disordered" evidence="1">
    <location>
        <begin position="19"/>
        <end position="109"/>
    </location>
</feature>
<name>A0A3R7LTL0_PENVA</name>
<evidence type="ECO:0000256" key="1">
    <source>
        <dbReference type="SAM" id="MobiDB-lite"/>
    </source>
</evidence>
<feature type="compositionally biased region" description="Basic and acidic residues" evidence="1">
    <location>
        <begin position="557"/>
        <end position="573"/>
    </location>
</feature>
<keyword evidence="3" id="KW-1185">Reference proteome</keyword>
<dbReference type="EMBL" id="QCYY01003338">
    <property type="protein sequence ID" value="ROT64028.1"/>
    <property type="molecule type" value="Genomic_DNA"/>
</dbReference>
<feature type="compositionally biased region" description="Polar residues" evidence="1">
    <location>
        <begin position="752"/>
        <end position="770"/>
    </location>
</feature>
<organism evidence="2 3">
    <name type="scientific">Penaeus vannamei</name>
    <name type="common">Whiteleg shrimp</name>
    <name type="synonym">Litopenaeus vannamei</name>
    <dbReference type="NCBI Taxonomy" id="6689"/>
    <lineage>
        <taxon>Eukaryota</taxon>
        <taxon>Metazoa</taxon>
        <taxon>Ecdysozoa</taxon>
        <taxon>Arthropoda</taxon>
        <taxon>Crustacea</taxon>
        <taxon>Multicrustacea</taxon>
        <taxon>Malacostraca</taxon>
        <taxon>Eumalacostraca</taxon>
        <taxon>Eucarida</taxon>
        <taxon>Decapoda</taxon>
        <taxon>Dendrobranchiata</taxon>
        <taxon>Penaeoidea</taxon>
        <taxon>Penaeidae</taxon>
        <taxon>Penaeus</taxon>
    </lineage>
</organism>
<sequence length="1087" mass="118485">VEGKDDAAAVEAVKAALLSAEGDDDARQGKAADGEGEGRVIHEPLGKEGEDQPTIVLTVHDHPRAPDPPKPPPSPGLLDPNDDIEYIDSDEGEAETQAPRGKGADVDYSDQWYDARGTLTRSRENLNRTNDDYEECVASTYYDAADGADPPLEQKKVVAAEAKASKGSQKAKEWVQSFNEDTERRVRRWMEMQKEKDPSSMPKSKSEIRLDKLDEPSGKWAGRNEIQLNATEDDYILGEISARDDKSDNKKQDGKTEKNEVARRESLKKIFQVRGKLSIKPIVDSQRPTYTDTDIYIASTPYALANPPRPQDRKLLPGDSLDVSDDGIHCTSIDLDPAVELGGDSSKTSTHAHTESQKPKTTARRKLDLEVGTRSDNIPDIIIDSPEIDENRQDLTILGPPQMIMGTDVSTIKDESSVPEQSTEAGEDSTLQDVTWTEDSIAADTNKEAYLEFQMETADTMFEEADTDRSNTLTLEQDSPSNCKKPERKKRKIPGSGIHKSIKNFAGSFFNQDANVESESDKKKKKGRLSPFAKDHLAKTPSAATDDKKGSGINGDQSDKTIKSQKSVAKESLPDVLLTSETATPGSAKPHKVSTESLEYISPIESDEQKSVSSRSSQDIGNPFLDDGELNFRKEALLAIKAQENDDVSTQYYSFLTADDGYQPTSRETETSTPSPENVVPQIPHMPDSHTSSLTSSSTVTGKVTATPSRDAAKGTTDAQQIHRLSGYNSFTEQSSKTSQPLSPEERIPKPQTLTLGTNQETSLQSTQETPQPPKPSPRTKKGRYGYSTGASTPTTPTGSITTNVSTGPQVTRADAGVTKPQDSQSTASTPVVTTESDEKTFMATFPRRKVPSRQPGAAEVERTSSDSGYAGPGSTYYTGTEEPLYWEISETKGAPPRPSPRAKKGRRAPSEPALNVRAPIPTPRKKQRSLQSLPTVVPDDDTIETVKKKLQLMSSVPLQGSRLPEPPAPKKEEQFYSGKAASISYGFSTGNVAPPSPPVRPRKASQMSLPGAMAAEERLSRQQKRSSLYTEGSAQWSRGSRPPSVRKTQRRSESLKGTRGSTVKPCVQVSSFSPGVCTSSIKVHRE</sequence>
<feature type="compositionally biased region" description="Basic and acidic residues" evidence="1">
    <location>
        <begin position="191"/>
        <end position="217"/>
    </location>
</feature>
<accession>A0A3R7LTL0</accession>
<feature type="compositionally biased region" description="Polar residues" evidence="1">
    <location>
        <begin position="1069"/>
        <end position="1087"/>
    </location>
</feature>
<feature type="compositionally biased region" description="Acidic residues" evidence="1">
    <location>
        <begin position="80"/>
        <end position="94"/>
    </location>
</feature>
<feature type="compositionally biased region" description="Low complexity" evidence="1">
    <location>
        <begin position="689"/>
        <end position="707"/>
    </location>
</feature>
<feature type="region of interest" description="Disordered" evidence="1">
    <location>
        <begin position="658"/>
        <end position="940"/>
    </location>
</feature>
<reference evidence="2 3" key="2">
    <citation type="submission" date="2019-01" db="EMBL/GenBank/DDBJ databases">
        <title>The decoding of complex shrimp genome reveals the adaptation for benthos swimmer, frequently molting mechanism and breeding impact on genome.</title>
        <authorList>
            <person name="Sun Y."/>
            <person name="Gao Y."/>
            <person name="Yu Y."/>
        </authorList>
    </citation>
    <scope>NUCLEOTIDE SEQUENCE [LARGE SCALE GENOMIC DNA]</scope>
    <source>
        <tissue evidence="2">Muscle</tissue>
    </source>
</reference>
<feature type="compositionally biased region" description="Polar residues" evidence="1">
    <location>
        <begin position="727"/>
        <end position="742"/>
    </location>
</feature>
<gene>
    <name evidence="2" type="ORF">C7M84_018070</name>
</gene>
<feature type="compositionally biased region" description="Polar residues" evidence="1">
    <location>
        <begin position="470"/>
        <end position="482"/>
    </location>
</feature>
<feature type="region of interest" description="Disordered" evidence="1">
    <location>
        <begin position="339"/>
        <end position="367"/>
    </location>
</feature>
<feature type="compositionally biased region" description="Low complexity" evidence="1">
    <location>
        <begin position="788"/>
        <end position="807"/>
    </location>
</feature>
<feature type="compositionally biased region" description="Polar residues" evidence="1">
    <location>
        <begin position="1026"/>
        <end position="1039"/>
    </location>
</feature>
<feature type="region of interest" description="Disordered" evidence="1">
    <location>
        <begin position="953"/>
        <end position="1087"/>
    </location>
</feature>
<evidence type="ECO:0000313" key="3">
    <source>
        <dbReference type="Proteomes" id="UP000283509"/>
    </source>
</evidence>
<feature type="region of interest" description="Disordered" evidence="1">
    <location>
        <begin position="466"/>
        <end position="499"/>
    </location>
</feature>
<dbReference type="AlphaFoldDB" id="A0A3R7LTL0"/>
<evidence type="ECO:0000313" key="2">
    <source>
        <dbReference type="EMBL" id="ROT64028.1"/>
    </source>
</evidence>